<dbReference type="PANTHER" id="PTHR15034">
    <property type="entry name" value="DEATH DOMAIN-CONTAINING PROTEIN CRADD"/>
    <property type="match status" value="1"/>
</dbReference>
<dbReference type="CDD" id="cd01671">
    <property type="entry name" value="CARD"/>
    <property type="match status" value="1"/>
</dbReference>
<feature type="region of interest" description="Disordered" evidence="1">
    <location>
        <begin position="91"/>
        <end position="113"/>
    </location>
</feature>
<protein>
    <recommendedName>
        <fullName evidence="2">CARD domain-containing protein</fullName>
    </recommendedName>
</protein>
<evidence type="ECO:0000256" key="1">
    <source>
        <dbReference type="SAM" id="MobiDB-lite"/>
    </source>
</evidence>
<evidence type="ECO:0000313" key="4">
    <source>
        <dbReference type="Proteomes" id="UP001159363"/>
    </source>
</evidence>
<comment type="caution">
    <text evidence="3">The sequence shown here is derived from an EMBL/GenBank/DDBJ whole genome shotgun (WGS) entry which is preliminary data.</text>
</comment>
<keyword evidence="4" id="KW-1185">Reference proteome</keyword>
<organism evidence="3 4">
    <name type="scientific">Dryococelus australis</name>
    <dbReference type="NCBI Taxonomy" id="614101"/>
    <lineage>
        <taxon>Eukaryota</taxon>
        <taxon>Metazoa</taxon>
        <taxon>Ecdysozoa</taxon>
        <taxon>Arthropoda</taxon>
        <taxon>Hexapoda</taxon>
        <taxon>Insecta</taxon>
        <taxon>Pterygota</taxon>
        <taxon>Neoptera</taxon>
        <taxon>Polyneoptera</taxon>
        <taxon>Phasmatodea</taxon>
        <taxon>Verophasmatodea</taxon>
        <taxon>Anareolatae</taxon>
        <taxon>Phasmatidae</taxon>
        <taxon>Eurycanthinae</taxon>
        <taxon>Dryococelus</taxon>
    </lineage>
</organism>
<dbReference type="InterPro" id="IPR001315">
    <property type="entry name" value="CARD"/>
</dbReference>
<dbReference type="PROSITE" id="PS50209">
    <property type="entry name" value="CARD"/>
    <property type="match status" value="1"/>
</dbReference>
<name>A0ABQ9I711_9NEOP</name>
<dbReference type="InterPro" id="IPR011029">
    <property type="entry name" value="DEATH-like_dom_sf"/>
</dbReference>
<sequence length="113" mass="12925">MDAMHIAKLQAVKQDLRSQLIFDHIATSLLQEELLNREEYQRISSKVTDPDRIDALLELLPAKGPDSFNKFVYVLTQDYRWLAERLETVPPELDSGTGPVTPNINSLNQGEFR</sequence>
<feature type="domain" description="CARD" evidence="2">
    <location>
        <begin position="1"/>
        <end position="77"/>
    </location>
</feature>
<accession>A0ABQ9I711</accession>
<dbReference type="Gene3D" id="1.10.533.10">
    <property type="entry name" value="Death Domain, Fas"/>
    <property type="match status" value="1"/>
</dbReference>
<dbReference type="SUPFAM" id="SSF47986">
    <property type="entry name" value="DEATH domain"/>
    <property type="match status" value="1"/>
</dbReference>
<dbReference type="Proteomes" id="UP001159363">
    <property type="component" value="Chromosome 2"/>
</dbReference>
<evidence type="ECO:0000259" key="2">
    <source>
        <dbReference type="PROSITE" id="PS50209"/>
    </source>
</evidence>
<reference evidence="3 4" key="1">
    <citation type="submission" date="2023-02" db="EMBL/GenBank/DDBJ databases">
        <title>LHISI_Scaffold_Assembly.</title>
        <authorList>
            <person name="Stuart O.P."/>
            <person name="Cleave R."/>
            <person name="Magrath M.J.L."/>
            <person name="Mikheyev A.S."/>
        </authorList>
    </citation>
    <scope>NUCLEOTIDE SEQUENCE [LARGE SCALE GENOMIC DNA]</scope>
    <source>
        <strain evidence="3">Daus_M_001</strain>
        <tissue evidence="3">Leg muscle</tissue>
    </source>
</reference>
<dbReference type="EMBL" id="JARBHB010000002">
    <property type="protein sequence ID" value="KAJ8892424.1"/>
    <property type="molecule type" value="Genomic_DNA"/>
</dbReference>
<proteinExistence type="predicted"/>
<dbReference type="Pfam" id="PF00619">
    <property type="entry name" value="CARD"/>
    <property type="match status" value="1"/>
</dbReference>
<gene>
    <name evidence="3" type="ORF">PR048_005004</name>
</gene>
<dbReference type="InterPro" id="IPR037939">
    <property type="entry name" value="CRADD"/>
</dbReference>
<feature type="compositionally biased region" description="Polar residues" evidence="1">
    <location>
        <begin position="98"/>
        <end position="113"/>
    </location>
</feature>
<dbReference type="PANTHER" id="PTHR15034:SF5">
    <property type="entry name" value="DEATH DOMAIN-CONTAINING PROTEIN CRADD"/>
    <property type="match status" value="1"/>
</dbReference>
<evidence type="ECO:0000313" key="3">
    <source>
        <dbReference type="EMBL" id="KAJ8892424.1"/>
    </source>
</evidence>